<evidence type="ECO:0000313" key="2">
    <source>
        <dbReference type="Proteomes" id="UP000320773"/>
    </source>
</evidence>
<dbReference type="RefSeq" id="WP_089081765.1">
    <property type="nucleotide sequence ID" value="NZ_VFPJ01000001.1"/>
</dbReference>
<accession>A0A543G285</accession>
<organism evidence="1 2">
    <name type="scientific">Flavobacterium branchiophilum</name>
    <dbReference type="NCBI Taxonomy" id="55197"/>
    <lineage>
        <taxon>Bacteria</taxon>
        <taxon>Pseudomonadati</taxon>
        <taxon>Bacteroidota</taxon>
        <taxon>Flavobacteriia</taxon>
        <taxon>Flavobacteriales</taxon>
        <taxon>Flavobacteriaceae</taxon>
        <taxon>Flavobacterium</taxon>
    </lineage>
</organism>
<reference evidence="1 2" key="1">
    <citation type="submission" date="2019-06" db="EMBL/GenBank/DDBJ databases">
        <title>Genomic Encyclopedia of Archaeal and Bacterial Type Strains, Phase II (KMG-II): from individual species to whole genera.</title>
        <authorList>
            <person name="Goeker M."/>
        </authorList>
    </citation>
    <scope>NUCLEOTIDE SEQUENCE [LARGE SCALE GENOMIC DNA]</scope>
    <source>
        <strain evidence="1 2">DSM 24789</strain>
    </source>
</reference>
<dbReference type="EMBL" id="VFPJ01000001">
    <property type="protein sequence ID" value="TQM40191.1"/>
    <property type="molecule type" value="Genomic_DNA"/>
</dbReference>
<dbReference type="AlphaFoldDB" id="A0A543G285"/>
<name>A0A543G285_9FLAO</name>
<dbReference type="Proteomes" id="UP000320773">
    <property type="component" value="Unassembled WGS sequence"/>
</dbReference>
<comment type="caution">
    <text evidence="1">The sequence shown here is derived from an EMBL/GenBank/DDBJ whole genome shotgun (WGS) entry which is preliminary data.</text>
</comment>
<protein>
    <submittedName>
        <fullName evidence="1">Uncharacterized protein</fullName>
    </submittedName>
</protein>
<evidence type="ECO:0000313" key="1">
    <source>
        <dbReference type="EMBL" id="TQM40191.1"/>
    </source>
</evidence>
<proteinExistence type="predicted"/>
<sequence>MLKNKNLVFTFIIITSLLFVKCKKDGASKVDEKLITIDTISTKTIDNVKPVESKKDATASDDNDCIVKSELILPYNQKIDIKTVKYNNLNCSIFGIDEYFCGEKSVRYIPLPTFKNINVIIVPMDCGDFNYRFFLLTILDNKVISKQYVEGEWYEPGDDSYKEITNFMIDKDYNICLSACFPNKNNLIL</sequence>
<gene>
    <name evidence="1" type="ORF">BC670_1064</name>
</gene>